<reference evidence="1 2" key="1">
    <citation type="submission" date="2019-03" db="EMBL/GenBank/DDBJ databases">
        <title>Genomic Encyclopedia of Type Strains, Phase IV (KMG-IV): sequencing the most valuable type-strain genomes for metagenomic binning, comparative biology and taxonomic classification.</title>
        <authorList>
            <person name="Goeker M."/>
        </authorList>
    </citation>
    <scope>NUCLEOTIDE SEQUENCE [LARGE SCALE GENOMIC DNA]</scope>
    <source>
        <strain evidence="1 2">DSM 18401</strain>
    </source>
</reference>
<dbReference type="AlphaFoldDB" id="A0A4V2RIP8"/>
<dbReference type="EMBL" id="SLVX01000008">
    <property type="protein sequence ID" value="TCN45090.1"/>
    <property type="molecule type" value="Genomic_DNA"/>
</dbReference>
<name>A0A4V2RIP8_SHIGR</name>
<evidence type="ECO:0000313" key="2">
    <source>
        <dbReference type="Proteomes" id="UP000295351"/>
    </source>
</evidence>
<keyword evidence="2" id="KW-1185">Reference proteome</keyword>
<proteinExistence type="predicted"/>
<dbReference type="Proteomes" id="UP000295351">
    <property type="component" value="Unassembled WGS sequence"/>
</dbReference>
<protein>
    <submittedName>
        <fullName evidence="1">Uncharacterized protein</fullName>
    </submittedName>
</protein>
<organism evidence="1 2">
    <name type="scientific">Shinella granuli</name>
    <dbReference type="NCBI Taxonomy" id="323621"/>
    <lineage>
        <taxon>Bacteria</taxon>
        <taxon>Pseudomonadati</taxon>
        <taxon>Pseudomonadota</taxon>
        <taxon>Alphaproteobacteria</taxon>
        <taxon>Hyphomicrobiales</taxon>
        <taxon>Rhizobiaceae</taxon>
        <taxon>Shinella</taxon>
    </lineage>
</organism>
<gene>
    <name evidence="1" type="ORF">EV665_108230</name>
</gene>
<sequence length="91" mass="9571">MTFGRKEAHVDCSTNMATIRRTIGNAKSSVGNATIQEAPQASGQVAAKLIPGPMLVEVATADTIADIKIDRISGINIRAELGGSFLSPDRF</sequence>
<comment type="caution">
    <text evidence="1">The sequence shown here is derived from an EMBL/GenBank/DDBJ whole genome shotgun (WGS) entry which is preliminary data.</text>
</comment>
<evidence type="ECO:0000313" key="1">
    <source>
        <dbReference type="EMBL" id="TCN45090.1"/>
    </source>
</evidence>
<accession>A0A4V2RIP8</accession>